<gene>
    <name evidence="2" type="ORF">San01_50550</name>
</gene>
<feature type="domain" description="Tc1-like transposase DDE" evidence="1">
    <location>
        <begin position="9"/>
        <end position="66"/>
    </location>
</feature>
<dbReference type="AlphaFoldDB" id="A0A5J4LQ50"/>
<name>A0A5J4LQ50_9ACTN</name>
<dbReference type="Proteomes" id="UP000325598">
    <property type="component" value="Unassembled WGS sequence"/>
</dbReference>
<dbReference type="Gene3D" id="3.30.420.10">
    <property type="entry name" value="Ribonuclease H-like superfamily/Ribonuclease H"/>
    <property type="match status" value="1"/>
</dbReference>
<dbReference type="EMBL" id="BLAG01000014">
    <property type="protein sequence ID" value="GES32568.1"/>
    <property type="molecule type" value="Genomic_DNA"/>
</dbReference>
<protein>
    <recommendedName>
        <fullName evidence="1">Tc1-like transposase DDE domain-containing protein</fullName>
    </recommendedName>
</protein>
<sequence>MVMVHHPLGGPIVWVWDNLLVHLCGELADFIAENKAWLTVFQLPSYAPDLNPTEGVWSLVKRSLDNFAAAGLDHLARVLKRKLKKIQYRPRLLHGCLTETGLTLNTS</sequence>
<accession>A0A5J4LQ50</accession>
<evidence type="ECO:0000313" key="2">
    <source>
        <dbReference type="EMBL" id="GES32568.1"/>
    </source>
</evidence>
<comment type="caution">
    <text evidence="2">The sequence shown here is derived from an EMBL/GenBank/DDBJ whole genome shotgun (WGS) entry which is preliminary data.</text>
</comment>
<proteinExistence type="predicted"/>
<evidence type="ECO:0000313" key="3">
    <source>
        <dbReference type="Proteomes" id="UP000325598"/>
    </source>
</evidence>
<dbReference type="GO" id="GO:0003676">
    <property type="term" value="F:nucleic acid binding"/>
    <property type="evidence" value="ECO:0007669"/>
    <property type="project" value="InterPro"/>
</dbReference>
<dbReference type="InterPro" id="IPR038717">
    <property type="entry name" value="Tc1-like_DDE_dom"/>
</dbReference>
<keyword evidence="3" id="KW-1185">Reference proteome</keyword>
<dbReference type="GeneID" id="96756001"/>
<evidence type="ECO:0000259" key="1">
    <source>
        <dbReference type="Pfam" id="PF13358"/>
    </source>
</evidence>
<dbReference type="RefSeq" id="WP_223660330.1">
    <property type="nucleotide sequence ID" value="NZ_BLAG01000014.1"/>
</dbReference>
<dbReference type="InterPro" id="IPR036397">
    <property type="entry name" value="RNaseH_sf"/>
</dbReference>
<dbReference type="Pfam" id="PF13358">
    <property type="entry name" value="DDE_3"/>
    <property type="match status" value="1"/>
</dbReference>
<organism evidence="2 3">
    <name type="scientific">Streptomyces angustmyceticus</name>
    <dbReference type="NCBI Taxonomy" id="285578"/>
    <lineage>
        <taxon>Bacteria</taxon>
        <taxon>Bacillati</taxon>
        <taxon>Actinomycetota</taxon>
        <taxon>Actinomycetes</taxon>
        <taxon>Kitasatosporales</taxon>
        <taxon>Streptomycetaceae</taxon>
        <taxon>Streptomyces</taxon>
    </lineage>
</organism>
<reference evidence="2 3" key="1">
    <citation type="submission" date="2019-10" db="EMBL/GenBank/DDBJ databases">
        <title>Whole genome shotgun sequence of Streptomyces angustmyceticus NBRC 3934.</title>
        <authorList>
            <person name="Hosoyama A."/>
            <person name="Ichikawa N."/>
            <person name="Kimura A."/>
            <person name="Kitahashi Y."/>
            <person name="Komaki H."/>
            <person name="Uohara A."/>
        </authorList>
    </citation>
    <scope>NUCLEOTIDE SEQUENCE [LARGE SCALE GENOMIC DNA]</scope>
    <source>
        <strain evidence="2 3">NBRC 3934</strain>
    </source>
</reference>